<dbReference type="Gene3D" id="3.40.630.30">
    <property type="match status" value="1"/>
</dbReference>
<protein>
    <recommendedName>
        <fullName evidence="1">BioF2-like acetyltransferase domain-containing protein</fullName>
    </recommendedName>
</protein>
<reference evidence="3" key="3">
    <citation type="submission" date="2018-05" db="EMBL/GenBank/DDBJ databases">
        <authorList>
            <person name="Lu D."/>
        </authorList>
    </citation>
    <scope>NUCLEOTIDE SEQUENCE [LARGE SCALE GENOMIC DNA]</scope>
    <source>
        <strain evidence="3">ZY111</strain>
    </source>
</reference>
<evidence type="ECO:0000313" key="2">
    <source>
        <dbReference type="EMBL" id="PWH82408.1"/>
    </source>
</evidence>
<dbReference type="InterPro" id="IPR038740">
    <property type="entry name" value="BioF2-like_GNAT_dom"/>
</dbReference>
<proteinExistence type="predicted"/>
<dbReference type="OrthoDB" id="1422531at2"/>
<evidence type="ECO:0000313" key="3">
    <source>
        <dbReference type="Proteomes" id="UP000245375"/>
    </source>
</evidence>
<comment type="caution">
    <text evidence="2">The sequence shown here is derived from an EMBL/GenBank/DDBJ whole genome shotgun (WGS) entry which is preliminary data.</text>
</comment>
<accession>A0A2U2X3Q1</accession>
<gene>
    <name evidence="2" type="ORF">DIS18_09140</name>
</gene>
<dbReference type="InterPro" id="IPR016181">
    <property type="entry name" value="Acyl_CoA_acyltransferase"/>
</dbReference>
<reference evidence="2 3" key="2">
    <citation type="submission" date="2018-05" db="EMBL/GenBank/DDBJ databases">
        <title>Algibacter marinivivus sp. nov., isolated from sample around a algae.</title>
        <authorList>
            <person name="Zhong X."/>
        </authorList>
    </citation>
    <scope>NUCLEOTIDE SEQUENCE [LARGE SCALE GENOMIC DNA]</scope>
    <source>
        <strain evidence="2 3">ZY111</strain>
    </source>
</reference>
<dbReference type="AlphaFoldDB" id="A0A2U2X3Q1"/>
<evidence type="ECO:0000259" key="1">
    <source>
        <dbReference type="Pfam" id="PF13480"/>
    </source>
</evidence>
<dbReference type="Pfam" id="PF13480">
    <property type="entry name" value="Acetyltransf_6"/>
    <property type="match status" value="1"/>
</dbReference>
<sequence length="413" mass="49309">MESTNSPFSASTFQKIWKKHFIPNSTVESFKFIDGVNFYKSKLALFFNVGKNLTKGNSYKLNDVPDYKNKTFIIYDVLPHLDTEQSNSPKGIGVLKSNQYPGFLIHLDKFKNIDDYLLNTFSKNTRMKMRKFNKRLDACFNISTKMFFGNIDKEEYNEIFDNFMILLKKRYAEKQVSYNNMQASEWAFYKEVAYPLILEKKASLFVVYDNNIPIAITYNYHTKDSLIDAITVYDIDYSKFNIGYVNNLKILNWCFDNNLKVLDFSKGYFDYKKRMCTLEYDFEYHIIYDKKSILSKLKAHIYYNFFELKTYLRHKKWDVKLHRFTYNLKSKKQEKTNQNVEIKKLDVLPNSDELIKIDIKEDTKYNFLTRYVNDFLYLAIKPYTDIEVFKINNDESIFIFSSNTLIQQVEFIT</sequence>
<dbReference type="Proteomes" id="UP000245375">
    <property type="component" value="Unassembled WGS sequence"/>
</dbReference>
<dbReference type="EMBL" id="QFRI01000002">
    <property type="protein sequence ID" value="PWH82408.1"/>
    <property type="molecule type" value="Genomic_DNA"/>
</dbReference>
<keyword evidence="3" id="KW-1185">Reference proteome</keyword>
<name>A0A2U2X3Q1_9FLAO</name>
<feature type="domain" description="BioF2-like acetyltransferase" evidence="1">
    <location>
        <begin position="124"/>
        <end position="273"/>
    </location>
</feature>
<reference evidence="3" key="1">
    <citation type="submission" date="2018-05" db="EMBL/GenBank/DDBJ databases">
        <title>Algibacter marinivivus sp. nov., isolated from sample around a algae.</title>
        <authorList>
            <person name="Lu D."/>
        </authorList>
    </citation>
    <scope>NUCLEOTIDE SEQUENCE [LARGE SCALE GENOMIC DNA]</scope>
    <source>
        <strain evidence="3">ZY111</strain>
    </source>
</reference>
<dbReference type="SUPFAM" id="SSF55729">
    <property type="entry name" value="Acyl-CoA N-acyltransferases (Nat)"/>
    <property type="match status" value="1"/>
</dbReference>
<organism evidence="2 3">
    <name type="scientific">Algibacter marinivivus</name>
    <dbReference type="NCBI Taxonomy" id="2100723"/>
    <lineage>
        <taxon>Bacteria</taxon>
        <taxon>Pseudomonadati</taxon>
        <taxon>Bacteroidota</taxon>
        <taxon>Flavobacteriia</taxon>
        <taxon>Flavobacteriales</taxon>
        <taxon>Flavobacteriaceae</taxon>
        <taxon>Algibacter</taxon>
    </lineage>
</organism>
<dbReference type="RefSeq" id="WP_109352775.1">
    <property type="nucleotide sequence ID" value="NZ_QFRI01000002.1"/>
</dbReference>